<dbReference type="InterPro" id="IPR041921">
    <property type="entry name" value="NuoE_N"/>
</dbReference>
<feature type="binding site" evidence="10">
    <location>
        <position position="72"/>
    </location>
    <ligand>
        <name>[2Fe-2S] cluster</name>
        <dbReference type="ChEBI" id="CHEBI:190135"/>
    </ligand>
</feature>
<dbReference type="NCBIfam" id="NF004638">
    <property type="entry name" value="PRK05988.1"/>
    <property type="match status" value="1"/>
</dbReference>
<keyword evidence="12" id="KW-1185">Reference proteome</keyword>
<dbReference type="GO" id="GO:0046872">
    <property type="term" value="F:metal ion binding"/>
    <property type="evidence" value="ECO:0007669"/>
    <property type="project" value="UniProtKB-KW"/>
</dbReference>
<keyword evidence="5 10" id="KW-0408">Iron</keyword>
<keyword evidence="4 10" id="KW-0479">Metal-binding</keyword>
<dbReference type="Gene3D" id="3.40.30.10">
    <property type="entry name" value="Glutaredoxin"/>
    <property type="match status" value="1"/>
</dbReference>
<evidence type="ECO:0000256" key="6">
    <source>
        <dbReference type="ARBA" id="ARBA00023014"/>
    </source>
</evidence>
<evidence type="ECO:0000256" key="1">
    <source>
        <dbReference type="ARBA" id="ARBA00010643"/>
    </source>
</evidence>
<comment type="similarity">
    <text evidence="1">Belongs to the complex I 24 kDa subunit family.</text>
</comment>
<sequence length="153" mass="16169">MLAQLLCQYQDTPGGLLPLLQAIQEDLGYIPGEAVPAIARVMNCSAAEVHGVISFYHDLRTAPGGRHTLQVCRAESCQATGGRELEACARDLLGVDFGNTTADGVITLESVYCLGNCACSPSVRLDNDTYARVDREGLAGLIASLRQGAEDTA</sequence>
<dbReference type="AlphaFoldDB" id="A0A5B0X7N2"/>
<evidence type="ECO:0000313" key="11">
    <source>
        <dbReference type="EMBL" id="KAA1194618.1"/>
    </source>
</evidence>
<gene>
    <name evidence="11" type="ORF">F0M18_01530</name>
</gene>
<dbReference type="Pfam" id="PF01257">
    <property type="entry name" value="2Fe-2S_thioredx"/>
    <property type="match status" value="1"/>
</dbReference>
<dbReference type="PANTHER" id="PTHR10371">
    <property type="entry name" value="NADH DEHYDROGENASE UBIQUINONE FLAVOPROTEIN 2, MITOCHONDRIAL"/>
    <property type="match status" value="1"/>
</dbReference>
<evidence type="ECO:0000256" key="8">
    <source>
        <dbReference type="ARBA" id="ARBA00032788"/>
    </source>
</evidence>
<feature type="binding site" evidence="10">
    <location>
        <position position="77"/>
    </location>
    <ligand>
        <name>[2Fe-2S] cluster</name>
        <dbReference type="ChEBI" id="CHEBI:190135"/>
    </ligand>
</feature>
<comment type="cofactor">
    <cofactor evidence="9">
        <name>[2Fe-2S] cluster</name>
        <dbReference type="ChEBI" id="CHEBI:190135"/>
    </cofactor>
</comment>
<protein>
    <recommendedName>
        <fullName evidence="2">NADH-quinone oxidoreductase subunit E</fullName>
    </recommendedName>
    <alternativeName>
        <fullName evidence="7">NADH dehydrogenase I subunit E</fullName>
    </alternativeName>
    <alternativeName>
        <fullName evidence="8">NDH-1 subunit E</fullName>
    </alternativeName>
</protein>
<dbReference type="EMBL" id="VTUX01000001">
    <property type="protein sequence ID" value="KAA1194618.1"/>
    <property type="molecule type" value="Genomic_DNA"/>
</dbReference>
<evidence type="ECO:0000313" key="12">
    <source>
        <dbReference type="Proteomes" id="UP000323708"/>
    </source>
</evidence>
<dbReference type="Proteomes" id="UP000323708">
    <property type="component" value="Unassembled WGS sequence"/>
</dbReference>
<dbReference type="PANTHER" id="PTHR10371:SF3">
    <property type="entry name" value="NADH DEHYDROGENASE [UBIQUINONE] FLAVOPROTEIN 2, MITOCHONDRIAL"/>
    <property type="match status" value="1"/>
</dbReference>
<feature type="binding site" evidence="10">
    <location>
        <position position="113"/>
    </location>
    <ligand>
        <name>[2Fe-2S] cluster</name>
        <dbReference type="ChEBI" id="CHEBI:190135"/>
    </ligand>
</feature>
<dbReference type="GO" id="GO:0051537">
    <property type="term" value="F:2 iron, 2 sulfur cluster binding"/>
    <property type="evidence" value="ECO:0007669"/>
    <property type="project" value="UniProtKB-KW"/>
</dbReference>
<dbReference type="GO" id="GO:0003954">
    <property type="term" value="F:NADH dehydrogenase activity"/>
    <property type="evidence" value="ECO:0007669"/>
    <property type="project" value="TreeGrafter"/>
</dbReference>
<dbReference type="PIRSF" id="PIRSF000216">
    <property type="entry name" value="NADH_DH_24kDa"/>
    <property type="match status" value="1"/>
</dbReference>
<dbReference type="InterPro" id="IPR036249">
    <property type="entry name" value="Thioredoxin-like_sf"/>
</dbReference>
<evidence type="ECO:0000256" key="2">
    <source>
        <dbReference type="ARBA" id="ARBA00019898"/>
    </source>
</evidence>
<keyword evidence="3 10" id="KW-0001">2Fe-2S</keyword>
<evidence type="ECO:0000256" key="5">
    <source>
        <dbReference type="ARBA" id="ARBA00023004"/>
    </source>
</evidence>
<comment type="cofactor">
    <cofactor evidence="10">
        <name>[2Fe-2S] cluster</name>
        <dbReference type="ChEBI" id="CHEBI:190135"/>
    </cofactor>
    <text evidence="10">Binds 1 [2Fe-2S] cluster.</text>
</comment>
<evidence type="ECO:0000256" key="10">
    <source>
        <dbReference type="PIRSR" id="PIRSR000216-1"/>
    </source>
</evidence>
<organism evidence="11 12">
    <name type="scientific">Pseudohalioglobus sediminis</name>
    <dbReference type="NCBI Taxonomy" id="2606449"/>
    <lineage>
        <taxon>Bacteria</taxon>
        <taxon>Pseudomonadati</taxon>
        <taxon>Pseudomonadota</taxon>
        <taxon>Gammaproteobacteria</taxon>
        <taxon>Cellvibrionales</taxon>
        <taxon>Halieaceae</taxon>
        <taxon>Pseudohalioglobus</taxon>
    </lineage>
</organism>
<evidence type="ECO:0000256" key="4">
    <source>
        <dbReference type="ARBA" id="ARBA00022723"/>
    </source>
</evidence>
<name>A0A5B0X7N2_9GAMM</name>
<feature type="binding site" evidence="10">
    <location>
        <position position="117"/>
    </location>
    <ligand>
        <name>[2Fe-2S] cluster</name>
        <dbReference type="ChEBI" id="CHEBI:190135"/>
    </ligand>
</feature>
<dbReference type="CDD" id="cd03081">
    <property type="entry name" value="TRX_Fd_NuoE_FDH_gamma"/>
    <property type="match status" value="1"/>
</dbReference>
<evidence type="ECO:0000256" key="3">
    <source>
        <dbReference type="ARBA" id="ARBA00022714"/>
    </source>
</evidence>
<accession>A0A5B0X7N2</accession>
<evidence type="ECO:0000256" key="9">
    <source>
        <dbReference type="ARBA" id="ARBA00034078"/>
    </source>
</evidence>
<dbReference type="Gene3D" id="1.10.10.1590">
    <property type="entry name" value="NADH-quinone oxidoreductase subunit E"/>
    <property type="match status" value="1"/>
</dbReference>
<comment type="caution">
    <text evidence="11">The sequence shown here is derived from an EMBL/GenBank/DDBJ whole genome shotgun (WGS) entry which is preliminary data.</text>
</comment>
<proteinExistence type="inferred from homology"/>
<dbReference type="SUPFAM" id="SSF52833">
    <property type="entry name" value="Thioredoxin-like"/>
    <property type="match status" value="1"/>
</dbReference>
<dbReference type="InterPro" id="IPR002023">
    <property type="entry name" value="NuoE-like"/>
</dbReference>
<evidence type="ECO:0000256" key="7">
    <source>
        <dbReference type="ARBA" id="ARBA00031580"/>
    </source>
</evidence>
<keyword evidence="6 10" id="KW-0411">Iron-sulfur</keyword>
<reference evidence="11 12" key="1">
    <citation type="submission" date="2019-09" db="EMBL/GenBank/DDBJ databases">
        <authorList>
            <person name="Chen X.-Y."/>
        </authorList>
    </citation>
    <scope>NUCLEOTIDE SEQUENCE [LARGE SCALE GENOMIC DNA]</scope>
    <source>
        <strain evidence="11 12">NY5</strain>
    </source>
</reference>